<gene>
    <name evidence="3" type="ORF">SS7213T_08577</name>
</gene>
<accession>G5JJQ6</accession>
<feature type="domain" description="DUF4064" evidence="2">
    <location>
        <begin position="3"/>
        <end position="94"/>
    </location>
</feature>
<evidence type="ECO:0000313" key="4">
    <source>
        <dbReference type="Proteomes" id="UP000005413"/>
    </source>
</evidence>
<sequence>MDKKAEKILTWIGVGFQALGAIVGALLLALVIIGLTEDAALSADESLGLVIVFIIGIGSWVMLIAGIIAGIKINKSPKGAGVTLVVIGALSFFFNFISGVLWLIAGILLLTRTPNPEVGQYNANQTTDTTNEQSAYYDHSNQETQQRHHVDDLISEHQNKDQDPYKY</sequence>
<dbReference type="Pfam" id="PF13273">
    <property type="entry name" value="DUF4064"/>
    <property type="match status" value="1"/>
</dbReference>
<keyword evidence="4" id="KW-1185">Reference proteome</keyword>
<dbReference type="OrthoDB" id="2414536at2"/>
<feature type="transmembrane region" description="Helical" evidence="1">
    <location>
        <begin position="12"/>
        <end position="35"/>
    </location>
</feature>
<keyword evidence="1" id="KW-1133">Transmembrane helix</keyword>
<keyword evidence="1" id="KW-0812">Transmembrane</keyword>
<name>G5JJQ6_9STAP</name>
<dbReference type="InterPro" id="IPR025273">
    <property type="entry name" value="DUF4064"/>
</dbReference>
<proteinExistence type="predicted"/>
<dbReference type="AlphaFoldDB" id="G5JJQ6"/>
<keyword evidence="1" id="KW-0472">Membrane</keyword>
<feature type="transmembrane region" description="Helical" evidence="1">
    <location>
        <begin position="47"/>
        <end position="71"/>
    </location>
</feature>
<feature type="transmembrane region" description="Helical" evidence="1">
    <location>
        <begin position="83"/>
        <end position="110"/>
    </location>
</feature>
<protein>
    <recommendedName>
        <fullName evidence="2">DUF4064 domain-containing protein</fullName>
    </recommendedName>
</protein>
<evidence type="ECO:0000313" key="3">
    <source>
        <dbReference type="EMBL" id="EHJ07563.1"/>
    </source>
</evidence>
<dbReference type="PATRIC" id="fig|911238.3.peg.1489"/>
<evidence type="ECO:0000256" key="1">
    <source>
        <dbReference type="SAM" id="Phobius"/>
    </source>
</evidence>
<dbReference type="RefSeq" id="WP_002464411.1">
    <property type="nucleotide sequence ID" value="NZ_AEUN01000459.1"/>
</dbReference>
<reference evidence="3 4" key="1">
    <citation type="journal article" date="2012" name="BMC Genomics">
        <title>Comparative genomic analysis of the genus Staphylococcus including Staphylococcus aureus and its newly described sister species Staphylococcus simiae.</title>
        <authorList>
            <person name="Suzuki H."/>
            <person name="Lefebure T."/>
            <person name="Pavinski Bitar P."/>
            <person name="Stanhope M.J."/>
        </authorList>
    </citation>
    <scope>NUCLEOTIDE SEQUENCE [LARGE SCALE GENOMIC DNA]</scope>
    <source>
        <strain evidence="3 4">CCM 7213</strain>
    </source>
</reference>
<evidence type="ECO:0000259" key="2">
    <source>
        <dbReference type="Pfam" id="PF13273"/>
    </source>
</evidence>
<organism evidence="3 4">
    <name type="scientific">Staphylococcus simiae CCM 7213 = CCUG 51256</name>
    <dbReference type="NCBI Taxonomy" id="911238"/>
    <lineage>
        <taxon>Bacteria</taxon>
        <taxon>Bacillati</taxon>
        <taxon>Bacillota</taxon>
        <taxon>Bacilli</taxon>
        <taxon>Bacillales</taxon>
        <taxon>Staphylococcaceae</taxon>
        <taxon>Staphylococcus</taxon>
    </lineage>
</organism>
<comment type="caution">
    <text evidence="3">The sequence shown here is derived from an EMBL/GenBank/DDBJ whole genome shotgun (WGS) entry which is preliminary data.</text>
</comment>
<dbReference type="EMBL" id="AEUN01000459">
    <property type="protein sequence ID" value="EHJ07563.1"/>
    <property type="molecule type" value="Genomic_DNA"/>
</dbReference>
<dbReference type="Proteomes" id="UP000005413">
    <property type="component" value="Unassembled WGS sequence"/>
</dbReference>